<keyword evidence="2" id="KW-1185">Reference proteome</keyword>
<name>A0A428T4F6_9HYPO</name>
<evidence type="ECO:0000313" key="2">
    <source>
        <dbReference type="Proteomes" id="UP000288429"/>
    </source>
</evidence>
<proteinExistence type="predicted"/>
<evidence type="ECO:0000313" key="1">
    <source>
        <dbReference type="EMBL" id="RSL96898.1"/>
    </source>
</evidence>
<sequence length="94" mass="10698">MTTETEMQVRSQVSPVQAMTEERAFMDRRNSTHGSSDCPLRPLPFRPQHRRAQFVPCERASIGRRSTPGQTASRRVHVIEAGFSRRFVAVPLFA</sequence>
<comment type="caution">
    <text evidence="1">The sequence shown here is derived from an EMBL/GenBank/DDBJ whole genome shotgun (WGS) entry which is preliminary data.</text>
</comment>
<protein>
    <submittedName>
        <fullName evidence="1">Uncharacterized protein</fullName>
    </submittedName>
</protein>
<organism evidence="1 2">
    <name type="scientific">Fusarium ambrosium</name>
    <dbReference type="NCBI Taxonomy" id="131363"/>
    <lineage>
        <taxon>Eukaryota</taxon>
        <taxon>Fungi</taxon>
        <taxon>Dikarya</taxon>
        <taxon>Ascomycota</taxon>
        <taxon>Pezizomycotina</taxon>
        <taxon>Sordariomycetes</taxon>
        <taxon>Hypocreomycetidae</taxon>
        <taxon>Hypocreales</taxon>
        <taxon>Nectriaceae</taxon>
        <taxon>Fusarium</taxon>
        <taxon>Fusarium solani species complex</taxon>
    </lineage>
</organism>
<dbReference type="EMBL" id="NIZV01000266">
    <property type="protein sequence ID" value="RSL96898.1"/>
    <property type="molecule type" value="Genomic_DNA"/>
</dbReference>
<reference evidence="1 2" key="1">
    <citation type="submission" date="2017-06" db="EMBL/GenBank/DDBJ databases">
        <title>Cmopartive genomic analysis of Ambrosia Fusariam Clade fungi.</title>
        <authorList>
            <person name="Stajich J.E."/>
            <person name="Carrillo J."/>
            <person name="Kijimoto T."/>
            <person name="Eskalen A."/>
            <person name="O'Donnell K."/>
            <person name="Kasson M."/>
        </authorList>
    </citation>
    <scope>NUCLEOTIDE SEQUENCE [LARGE SCALE GENOMIC DNA]</scope>
    <source>
        <strain evidence="1 2">NRRL 20438</strain>
    </source>
</reference>
<dbReference type="AlphaFoldDB" id="A0A428T4F6"/>
<gene>
    <name evidence="1" type="ORF">CDV31_013270</name>
</gene>
<accession>A0A428T4F6</accession>
<dbReference type="Proteomes" id="UP000288429">
    <property type="component" value="Unassembled WGS sequence"/>
</dbReference>